<dbReference type="EMBL" id="KB103477">
    <property type="protein sequence ID" value="ELK34044.1"/>
    <property type="molecule type" value="Genomic_DNA"/>
</dbReference>
<protein>
    <submittedName>
        <fullName evidence="2">Uncharacterized protein</fullName>
    </submittedName>
</protein>
<reference evidence="3" key="1">
    <citation type="journal article" date="2013" name="Science">
        <title>Comparative analysis of bat genomes provides insight into the evolution of flight and immunity.</title>
        <authorList>
            <person name="Zhang G."/>
            <person name="Cowled C."/>
            <person name="Shi Z."/>
            <person name="Huang Z."/>
            <person name="Bishop-Lilly K.A."/>
            <person name="Fang X."/>
            <person name="Wynne J.W."/>
            <person name="Xiong Z."/>
            <person name="Baker M.L."/>
            <person name="Zhao W."/>
            <person name="Tachedjian M."/>
            <person name="Zhu Y."/>
            <person name="Zhou P."/>
            <person name="Jiang X."/>
            <person name="Ng J."/>
            <person name="Yang L."/>
            <person name="Wu L."/>
            <person name="Xiao J."/>
            <person name="Feng Y."/>
            <person name="Chen Y."/>
            <person name="Sun X."/>
            <person name="Zhang Y."/>
            <person name="Marsh G.A."/>
            <person name="Crameri G."/>
            <person name="Broder C.C."/>
            <person name="Frey K.G."/>
            <person name="Wang L.F."/>
            <person name="Wang J."/>
        </authorList>
    </citation>
    <scope>NUCLEOTIDE SEQUENCE [LARGE SCALE GENOMIC DNA]</scope>
</reference>
<feature type="signal peptide" evidence="1">
    <location>
        <begin position="1"/>
        <end position="16"/>
    </location>
</feature>
<proteinExistence type="predicted"/>
<dbReference type="Proteomes" id="UP000010556">
    <property type="component" value="Unassembled WGS sequence"/>
</dbReference>
<keyword evidence="1" id="KW-0732">Signal</keyword>
<evidence type="ECO:0000256" key="1">
    <source>
        <dbReference type="SAM" id="SignalP"/>
    </source>
</evidence>
<feature type="chain" id="PRO_5003970899" evidence="1">
    <location>
        <begin position="17"/>
        <end position="59"/>
    </location>
</feature>
<gene>
    <name evidence="2" type="ORF">MDA_GLEAN10000106</name>
</gene>
<evidence type="ECO:0000313" key="3">
    <source>
        <dbReference type="Proteomes" id="UP000010556"/>
    </source>
</evidence>
<name>L5M601_MYODS</name>
<keyword evidence="3" id="KW-1185">Reference proteome</keyword>
<accession>L5M601</accession>
<evidence type="ECO:0000313" key="2">
    <source>
        <dbReference type="EMBL" id="ELK34044.1"/>
    </source>
</evidence>
<organism evidence="2 3">
    <name type="scientific">Myotis davidii</name>
    <name type="common">David's myotis</name>
    <dbReference type="NCBI Taxonomy" id="225400"/>
    <lineage>
        <taxon>Eukaryota</taxon>
        <taxon>Metazoa</taxon>
        <taxon>Chordata</taxon>
        <taxon>Craniata</taxon>
        <taxon>Vertebrata</taxon>
        <taxon>Euteleostomi</taxon>
        <taxon>Mammalia</taxon>
        <taxon>Eutheria</taxon>
        <taxon>Laurasiatheria</taxon>
        <taxon>Chiroptera</taxon>
        <taxon>Yangochiroptera</taxon>
        <taxon>Vespertilionidae</taxon>
        <taxon>Myotis</taxon>
    </lineage>
</organism>
<dbReference type="AlphaFoldDB" id="L5M601"/>
<sequence>MAWAPLLLTLLAHCTGDWIRGWGRGLGETHGPCFLLLSLDPDSPSLCLPLLQDPGPSLC</sequence>